<dbReference type="PRINTS" id="PR00080">
    <property type="entry name" value="SDRFAMILY"/>
</dbReference>
<keyword evidence="2" id="KW-0521">NADP</keyword>
<evidence type="ECO:0000313" key="6">
    <source>
        <dbReference type="Proteomes" id="UP001152646"/>
    </source>
</evidence>
<dbReference type="GO" id="GO:0048038">
    <property type="term" value="F:quinone binding"/>
    <property type="evidence" value="ECO:0007669"/>
    <property type="project" value="TreeGrafter"/>
</dbReference>
<evidence type="ECO:0000256" key="2">
    <source>
        <dbReference type="ARBA" id="ARBA00022857"/>
    </source>
</evidence>
<evidence type="ECO:0000256" key="4">
    <source>
        <dbReference type="ARBA" id="ARBA00023308"/>
    </source>
</evidence>
<protein>
    <submittedName>
        <fullName evidence="5">Uncharacterized protein</fullName>
    </submittedName>
</protein>
<organism evidence="5 6">
    <name type="scientific">Penicillium salamii</name>
    <dbReference type="NCBI Taxonomy" id="1612424"/>
    <lineage>
        <taxon>Eukaryota</taxon>
        <taxon>Fungi</taxon>
        <taxon>Dikarya</taxon>
        <taxon>Ascomycota</taxon>
        <taxon>Pezizomycotina</taxon>
        <taxon>Eurotiomycetes</taxon>
        <taxon>Eurotiomycetidae</taxon>
        <taxon>Eurotiales</taxon>
        <taxon>Aspergillaceae</taxon>
        <taxon>Penicillium</taxon>
    </lineage>
</organism>
<dbReference type="AlphaFoldDB" id="A0A9W4J9D5"/>
<dbReference type="SUPFAM" id="SSF51735">
    <property type="entry name" value="NAD(P)-binding Rossmann-fold domains"/>
    <property type="match status" value="1"/>
</dbReference>
<dbReference type="PRINTS" id="PR00081">
    <property type="entry name" value="GDHRDH"/>
</dbReference>
<dbReference type="FunFam" id="3.40.50.720:FF:000417">
    <property type="entry name" value="Glucose 1-dehydrogenase, putative"/>
    <property type="match status" value="1"/>
</dbReference>
<keyword evidence="4" id="KW-0684">Rhamnose metabolism</keyword>
<comment type="caution">
    <text evidence="5">The sequence shown here is derived from an EMBL/GenBank/DDBJ whole genome shotgun (WGS) entry which is preliminary data.</text>
</comment>
<dbReference type="Gene3D" id="3.40.50.720">
    <property type="entry name" value="NAD(P)-binding Rossmann-like Domain"/>
    <property type="match status" value="1"/>
</dbReference>
<proteinExistence type="inferred from homology"/>
<dbReference type="PANTHER" id="PTHR42760:SF83">
    <property type="entry name" value="(3R)-3-HYDROXYACYL-COA DEHYDROGENASE"/>
    <property type="match status" value="1"/>
</dbReference>
<evidence type="ECO:0000256" key="3">
    <source>
        <dbReference type="ARBA" id="ARBA00023002"/>
    </source>
</evidence>
<comment type="similarity">
    <text evidence="1">Belongs to the short-chain dehydrogenases/reductases (SDR) family.</text>
</comment>
<evidence type="ECO:0000313" key="5">
    <source>
        <dbReference type="EMBL" id="CAG8377532.1"/>
    </source>
</evidence>
<accession>A0A9W4J9D5</accession>
<dbReference type="GO" id="GO:0016616">
    <property type="term" value="F:oxidoreductase activity, acting on the CH-OH group of donors, NAD or NADP as acceptor"/>
    <property type="evidence" value="ECO:0007669"/>
    <property type="project" value="TreeGrafter"/>
</dbReference>
<keyword evidence="3" id="KW-0560">Oxidoreductase</keyword>
<name>A0A9W4J9D5_9EURO</name>
<dbReference type="Proteomes" id="UP001152646">
    <property type="component" value="Unassembled WGS sequence"/>
</dbReference>
<dbReference type="GO" id="GO:0006633">
    <property type="term" value="P:fatty acid biosynthetic process"/>
    <property type="evidence" value="ECO:0007669"/>
    <property type="project" value="TreeGrafter"/>
</dbReference>
<dbReference type="InterPro" id="IPR036291">
    <property type="entry name" value="NAD(P)-bd_dom_sf"/>
</dbReference>
<dbReference type="PANTHER" id="PTHR42760">
    <property type="entry name" value="SHORT-CHAIN DEHYDROGENASES/REDUCTASES FAMILY MEMBER"/>
    <property type="match status" value="1"/>
</dbReference>
<gene>
    <name evidence="5" type="ORF">PSALAMII_LOCUS5656</name>
</gene>
<dbReference type="GO" id="GO:0019301">
    <property type="term" value="P:rhamnose catabolic process"/>
    <property type="evidence" value="ECO:0007669"/>
    <property type="project" value="UniProtKB-ARBA"/>
</dbReference>
<dbReference type="InterPro" id="IPR002347">
    <property type="entry name" value="SDR_fam"/>
</dbReference>
<sequence length="334" mass="35617">MQVTSKSPELPHVHLLPLSSPTLGLTSSRNPEDFIGENENRPPLHFAFATMAFPQLLVGKVAAITGGLTGIGRVCQRSIGSSNERRLTKQAIALDYIRHGAKVSISHLGGEKETALLEALRNDVKDIEAEALARFITVSGDISQPETGRNFVAKTVETFGRLDVFVSNAGVCQFAEFLELEPSLLNHTVSTNLSGAFFATQAAARQMAQVQSPPGGSIIGVSSISALVGGAQQTHYTPTKAGILSLMQSCACALGKYGIRCNALLPGTIRTQLNEEDMKDPVKREYMEGRIPLGRLGQPKDLAGPAVFLACEELSSYVTGAQLLVDGGLFVNLQ</sequence>
<evidence type="ECO:0000256" key="1">
    <source>
        <dbReference type="ARBA" id="ARBA00006484"/>
    </source>
</evidence>
<dbReference type="OrthoDB" id="1669814at2759"/>
<reference evidence="5" key="1">
    <citation type="submission" date="2021-07" db="EMBL/GenBank/DDBJ databases">
        <authorList>
            <person name="Branca A.L. A."/>
        </authorList>
    </citation>
    <scope>NUCLEOTIDE SEQUENCE</scope>
</reference>
<dbReference type="Pfam" id="PF13561">
    <property type="entry name" value="adh_short_C2"/>
    <property type="match status" value="1"/>
</dbReference>
<dbReference type="EMBL" id="CAJVPA010000184">
    <property type="protein sequence ID" value="CAG8377532.1"/>
    <property type="molecule type" value="Genomic_DNA"/>
</dbReference>